<reference evidence="3 6" key="1">
    <citation type="journal article" date="2015" name="Genome Announc.">
        <title>Complete Genome Sequence of the Nitrogen-Fixing and Solvent-Producing Clostridium pasteurianum DSM 525.</title>
        <authorList>
            <person name="Poehlein A."/>
            <person name="Grosse-Honebrink A."/>
            <person name="Zhang Y."/>
            <person name="Minton N.P."/>
            <person name="Daniel R."/>
        </authorList>
    </citation>
    <scope>NUCLEOTIDE SEQUENCE [LARGE SCALE GENOMIC DNA]</scope>
    <source>
        <strain evidence="3">DSM 525</strain>
        <strain evidence="6">DSM 525 / ATCC 6013</strain>
    </source>
</reference>
<dbReference type="KEGG" id="cpae:CPAST_c38370"/>
<dbReference type="NCBIfam" id="TIGR01981">
    <property type="entry name" value="sufD"/>
    <property type="match status" value="1"/>
</dbReference>
<dbReference type="EMBL" id="JPGY02000001">
    <property type="protein sequence ID" value="KRU14112.1"/>
    <property type="molecule type" value="Genomic_DNA"/>
</dbReference>
<comment type="similarity">
    <text evidence="1">Belongs to the iron-sulfur cluster assembly SufBD family.</text>
</comment>
<reference evidence="4 5" key="3">
    <citation type="journal article" name="Genome Announc.">
        <title>Improved Draft Genome Sequence of Clostridium pasteurianum Strain ATCC 6013 (DSM 525) Using a Hybrid Next-Generation Sequencing Approach.</title>
        <authorList>
            <person name="Pyne M.E."/>
            <person name="Utturkar S."/>
            <person name="Brown S.D."/>
            <person name="Moo-Young M."/>
            <person name="Chung D.A."/>
            <person name="Chou C.P."/>
        </authorList>
    </citation>
    <scope>NUCLEOTIDE SEQUENCE [LARGE SCALE GENOMIC DNA]</scope>
    <source>
        <strain evidence="4 5">ATCC 6013</strain>
    </source>
</reference>
<evidence type="ECO:0000313" key="4">
    <source>
        <dbReference type="EMBL" id="KRU14112.1"/>
    </source>
</evidence>
<dbReference type="Proteomes" id="UP000030905">
    <property type="component" value="Chromosome"/>
</dbReference>
<protein>
    <submittedName>
        <fullName evidence="4">FeS assembly protein SufD</fullName>
    </submittedName>
    <submittedName>
        <fullName evidence="3">FeS cluster assembly protein SufD</fullName>
    </submittedName>
</protein>
<dbReference type="PATRIC" id="fig|1262449.3.peg.3659"/>
<evidence type="ECO:0000313" key="5">
    <source>
        <dbReference type="Proteomes" id="UP000028042"/>
    </source>
</evidence>
<proteinExistence type="inferred from homology"/>
<dbReference type="eggNOG" id="COG0719">
    <property type="taxonomic scope" value="Bacteria"/>
</dbReference>
<accession>A0A0H3JBK2</accession>
<evidence type="ECO:0000259" key="2">
    <source>
        <dbReference type="Pfam" id="PF01458"/>
    </source>
</evidence>
<feature type="domain" description="SUF system FeS cluster assembly SufBD core" evidence="2">
    <location>
        <begin position="110"/>
        <end position="339"/>
    </location>
</feature>
<dbReference type="RefSeq" id="WP_003447743.1">
    <property type="nucleotide sequence ID" value="NZ_ANZB01000016.1"/>
</dbReference>
<dbReference type="Proteomes" id="UP000028042">
    <property type="component" value="Unassembled WGS sequence"/>
</dbReference>
<evidence type="ECO:0000256" key="1">
    <source>
        <dbReference type="ARBA" id="ARBA00043967"/>
    </source>
</evidence>
<keyword evidence="6" id="KW-1185">Reference proteome</keyword>
<dbReference type="GeneID" id="93075923"/>
<reference evidence="4" key="2">
    <citation type="submission" date="2015-10" db="EMBL/GenBank/DDBJ databases">
        <title>Improved Draft Genome Sequence of Clostridium pasteurianum Strain ATCC 6013 (DSM 525) Using a Hybrid Next-Generation Sequencing Approach.</title>
        <authorList>
            <person name="Pyne M.E."/>
            <person name="Utturkar S.M."/>
            <person name="Brown S.D."/>
            <person name="Moo-Young M."/>
            <person name="Chung D.A."/>
            <person name="Chou P.C."/>
        </authorList>
    </citation>
    <scope>NUCLEOTIDE SEQUENCE</scope>
    <source>
        <strain evidence="4">ATCC 6013</strain>
    </source>
</reference>
<gene>
    <name evidence="3" type="primary">sufD</name>
    <name evidence="3" type="ORF">CLPA_c38370</name>
    <name evidence="4" type="ORF">CP6013_03368</name>
</gene>
<dbReference type="EMBL" id="CP009268">
    <property type="protein sequence ID" value="AJA53863.1"/>
    <property type="molecule type" value="Genomic_DNA"/>
</dbReference>
<dbReference type="PANTHER" id="PTHR43575">
    <property type="entry name" value="PROTEIN ABCI7, CHLOROPLASTIC"/>
    <property type="match status" value="1"/>
</dbReference>
<evidence type="ECO:0000313" key="6">
    <source>
        <dbReference type="Proteomes" id="UP000030905"/>
    </source>
</evidence>
<dbReference type="Pfam" id="PF01458">
    <property type="entry name" value="SUFBD_core"/>
    <property type="match status" value="1"/>
</dbReference>
<sequence>MSDRILKNINKIPVRTWRWLGVNDLSIDSKIPEIKPYNKGILQDTYEEELKVIHVNKDNTNLRIFDGLNYEGISKEATDQVKNHYNTGVFIQTYEDKKNLEPIFIEYSMDKESPVVIDDNVIIAEENSEITVVFKYDSNSNEKYFHNGLTRIYGKKGSIINLIKIQNISDSSIHLDANAAELEEDATINYVSVELGGIHSITNYKADLKGYRSSTNLYSIYLGDKERNIDINYLINHYGKETRSSIETRGALLDKSNKIFRGTLDFKKGSSKSKGQEEEYAVLLSPNVRNRSVPILLCTEDDVEGQHAASAGKIDENKLFYLMSRGLSEKEAKKLIIEAAFNPILNRIPLEKVKNEISESVRRKLTDD</sequence>
<dbReference type="KEGG" id="cpat:CLPA_c38370"/>
<dbReference type="PANTHER" id="PTHR43575:SF1">
    <property type="entry name" value="PROTEIN ABCI7, CHLOROPLASTIC"/>
    <property type="match status" value="1"/>
</dbReference>
<dbReference type="AlphaFoldDB" id="A0A0H3JBK2"/>
<dbReference type="InterPro" id="IPR000825">
    <property type="entry name" value="SUF_FeS_clus_asmbl_SufBD_core"/>
</dbReference>
<dbReference type="InterPro" id="IPR011542">
    <property type="entry name" value="SUF_FeS_clus_asmbl_SufD"/>
</dbReference>
<evidence type="ECO:0000313" key="3">
    <source>
        <dbReference type="EMBL" id="AJA53863.1"/>
    </source>
</evidence>
<organism evidence="3 6">
    <name type="scientific">Clostridium pasteurianum DSM 525 = ATCC 6013</name>
    <dbReference type="NCBI Taxonomy" id="1262449"/>
    <lineage>
        <taxon>Bacteria</taxon>
        <taxon>Bacillati</taxon>
        <taxon>Bacillota</taxon>
        <taxon>Clostridia</taxon>
        <taxon>Eubacteriales</taxon>
        <taxon>Clostridiaceae</taxon>
        <taxon>Clostridium</taxon>
    </lineage>
</organism>
<dbReference type="GO" id="GO:0016226">
    <property type="term" value="P:iron-sulfur cluster assembly"/>
    <property type="evidence" value="ECO:0007669"/>
    <property type="project" value="InterPro"/>
</dbReference>
<dbReference type="SUPFAM" id="SSF101960">
    <property type="entry name" value="Stabilizer of iron transporter SufD"/>
    <property type="match status" value="1"/>
</dbReference>
<name>A0A0H3JBK2_CLOPA</name>
<dbReference type="InterPro" id="IPR055346">
    <property type="entry name" value="Fe-S_cluster_assembly_SufBD"/>
</dbReference>
<dbReference type="InterPro" id="IPR037284">
    <property type="entry name" value="SUF_FeS_clus_asmbl_SufBD_sf"/>
</dbReference>